<dbReference type="Gene3D" id="3.30.110.40">
    <property type="entry name" value="TusA-like domain"/>
    <property type="match status" value="1"/>
</dbReference>
<dbReference type="Proteomes" id="UP000620147">
    <property type="component" value="Unassembled WGS sequence"/>
</dbReference>
<sequence length="73" mass="8221">MAEYVEVDVRGLSCPEPVLLAMDAMQDHPGKLIRVLGDEAHTRKNIEKMLEYENKSGQTTVRPDGCFEIVFQA</sequence>
<proteinExistence type="predicted"/>
<reference evidence="2 3" key="1">
    <citation type="submission" date="2020-06" db="EMBL/GenBank/DDBJ databases">
        <title>Characterization of fructooligosaccharide metabolism and fructooligosaccharide-degrading enzymes in human commensal butyrate producers.</title>
        <authorList>
            <person name="Tanno H."/>
            <person name="Fujii T."/>
            <person name="Hirano K."/>
            <person name="Maeno S."/>
            <person name="Tonozuka T."/>
            <person name="Sakamoto M."/>
            <person name="Ohkuma M."/>
            <person name="Tochio T."/>
            <person name="Endo A."/>
        </authorList>
    </citation>
    <scope>NUCLEOTIDE SEQUENCE [LARGE SCALE GENOMIC DNA]</scope>
    <source>
        <strain evidence="2 3">JCM 31056</strain>
    </source>
</reference>
<gene>
    <name evidence="2" type="ORF">BUFA31_00650</name>
</gene>
<comment type="caution">
    <text evidence="2">The sequence shown here is derived from an EMBL/GenBank/DDBJ whole genome shotgun (WGS) entry which is preliminary data.</text>
</comment>
<dbReference type="EMBL" id="BLYJ01000001">
    <property type="protein sequence ID" value="GFO86901.1"/>
    <property type="molecule type" value="Genomic_DNA"/>
</dbReference>
<evidence type="ECO:0000313" key="2">
    <source>
        <dbReference type="EMBL" id="GFO86901.1"/>
    </source>
</evidence>
<evidence type="ECO:0000313" key="3">
    <source>
        <dbReference type="Proteomes" id="UP000620147"/>
    </source>
</evidence>
<organism evidence="2 3">
    <name type="scientific">Butyricicoccus faecihominis</name>
    <dbReference type="NCBI Taxonomy" id="1712515"/>
    <lineage>
        <taxon>Bacteria</taxon>
        <taxon>Bacillati</taxon>
        <taxon>Bacillota</taxon>
        <taxon>Clostridia</taxon>
        <taxon>Eubacteriales</taxon>
        <taxon>Butyricicoccaceae</taxon>
        <taxon>Butyricicoccus</taxon>
    </lineage>
</organism>
<dbReference type="InterPro" id="IPR001455">
    <property type="entry name" value="TusA-like"/>
</dbReference>
<feature type="domain" description="UPF0033" evidence="1">
    <location>
        <begin position="6"/>
        <end position="53"/>
    </location>
</feature>
<dbReference type="Pfam" id="PF01206">
    <property type="entry name" value="TusA"/>
    <property type="match status" value="1"/>
</dbReference>
<name>A0ABQ1DW03_9FIRM</name>
<accession>A0ABQ1DW03</accession>
<dbReference type="SUPFAM" id="SSF64307">
    <property type="entry name" value="SirA-like"/>
    <property type="match status" value="1"/>
</dbReference>
<dbReference type="RefSeq" id="WP_118284744.1">
    <property type="nucleotide sequence ID" value="NZ_BLYJ01000001.1"/>
</dbReference>
<keyword evidence="3" id="KW-1185">Reference proteome</keyword>
<protein>
    <recommendedName>
        <fullName evidence="1">UPF0033 domain-containing protein</fullName>
    </recommendedName>
</protein>
<dbReference type="InterPro" id="IPR036868">
    <property type="entry name" value="TusA-like_sf"/>
</dbReference>
<evidence type="ECO:0000259" key="1">
    <source>
        <dbReference type="Pfam" id="PF01206"/>
    </source>
</evidence>